<dbReference type="GO" id="GO:0006915">
    <property type="term" value="P:apoptotic process"/>
    <property type="evidence" value="ECO:0007669"/>
    <property type="project" value="UniProtKB-KW"/>
</dbReference>
<gene>
    <name evidence="31" type="primary">LOC107224970</name>
</gene>
<keyword evidence="20" id="KW-0805">Transcription regulation</keyword>
<evidence type="ECO:0000313" key="30">
    <source>
        <dbReference type="Proteomes" id="UP000829291"/>
    </source>
</evidence>
<keyword evidence="18" id="KW-0460">Magnesium</keyword>
<dbReference type="InParanoid" id="A0A6J0C2U7"/>
<dbReference type="SUPFAM" id="SSF56112">
    <property type="entry name" value="Protein kinase-like (PK-like)"/>
    <property type="match status" value="1"/>
</dbReference>
<feature type="region of interest" description="Disordered" evidence="28">
    <location>
        <begin position="289"/>
        <end position="359"/>
    </location>
</feature>
<evidence type="ECO:0000256" key="7">
    <source>
        <dbReference type="ARBA" id="ARBA00022475"/>
    </source>
</evidence>
<dbReference type="KEGG" id="nlo:107224970"/>
<evidence type="ECO:0000256" key="17">
    <source>
        <dbReference type="ARBA" id="ARBA00022840"/>
    </source>
</evidence>
<proteinExistence type="inferred from homology"/>
<comment type="cofactor">
    <cofactor evidence="1">
        <name>Mg(2+)</name>
        <dbReference type="ChEBI" id="CHEBI:18420"/>
    </cofactor>
</comment>
<dbReference type="Gene3D" id="3.30.200.20">
    <property type="entry name" value="Phosphorylase Kinase, domain 1"/>
    <property type="match status" value="1"/>
</dbReference>
<dbReference type="PANTHER" id="PTHR46716:SF1">
    <property type="entry name" value="MITOGEN-ACTIVATED PROTEIN KINASE KINASE KINASE 7"/>
    <property type="match status" value="1"/>
</dbReference>
<dbReference type="RefSeq" id="XP_015520739.1">
    <property type="nucleotide sequence ID" value="XM_015665253.2"/>
</dbReference>
<dbReference type="InterPro" id="IPR011009">
    <property type="entry name" value="Kinase-like_dom_sf"/>
</dbReference>
<comment type="similarity">
    <text evidence="4">Belongs to the protein kinase superfamily. STE Ser/Thr protein kinase family. MAP kinase kinase kinase subfamily.</text>
</comment>
<keyword evidence="7" id="KW-1003">Cell membrane</keyword>
<dbReference type="GO" id="GO:0006955">
    <property type="term" value="P:immune response"/>
    <property type="evidence" value="ECO:0007669"/>
    <property type="project" value="TreeGrafter"/>
</dbReference>
<evidence type="ECO:0000256" key="13">
    <source>
        <dbReference type="ARBA" id="ARBA00022703"/>
    </source>
</evidence>
<keyword evidence="12" id="KW-0808">Transferase</keyword>
<dbReference type="Proteomes" id="UP000829291">
    <property type="component" value="Chromosome 1"/>
</dbReference>
<comment type="subcellular location">
    <subcellularLocation>
        <location evidence="2">Cell membrane</location>
        <topology evidence="2">Peripheral membrane protein</topology>
        <orientation evidence="2">Cytoplasmic side</orientation>
    </subcellularLocation>
    <subcellularLocation>
        <location evidence="3">Cytoplasm</location>
    </subcellularLocation>
</comment>
<feature type="binding site" evidence="26">
    <location>
        <position position="49"/>
    </location>
    <ligand>
        <name>ATP</name>
        <dbReference type="ChEBI" id="CHEBI:30616"/>
    </ligand>
</feature>
<keyword evidence="30" id="KW-1185">Reference proteome</keyword>
<dbReference type="GO" id="GO:0043410">
    <property type="term" value="P:positive regulation of MAPK cascade"/>
    <property type="evidence" value="ECO:0007669"/>
    <property type="project" value="UniProtKB-ARBA"/>
</dbReference>
<evidence type="ECO:0000256" key="16">
    <source>
        <dbReference type="ARBA" id="ARBA00022777"/>
    </source>
</evidence>
<dbReference type="GO" id="GO:0009893">
    <property type="term" value="P:positive regulation of metabolic process"/>
    <property type="evidence" value="ECO:0007669"/>
    <property type="project" value="UniProtKB-ARBA"/>
</dbReference>
<dbReference type="PANTHER" id="PTHR46716">
    <property type="entry name" value="MITOGEN-ACTIVATED PROTEIN KINASE KINASE KINASE 7"/>
    <property type="match status" value="1"/>
</dbReference>
<evidence type="ECO:0000256" key="6">
    <source>
        <dbReference type="ARBA" id="ARBA00017660"/>
    </source>
</evidence>
<sequence length="596" mass="66765">MASKEGTGHQQQFVEEINYNEIETQEIVGKGSFGVVWKGRWRGQYVAVKHINSEGERKAFTVEVRQLSRVAHPNIVKLYGACTKNPVCLVMEYAEGGSLYNVLHCNPQPYYTAGHAMSWALQCARGVAYLHNMKPKPLIHRDLKPPNLLLILGGQTLKICDFGTACDLNTYMTNNKGSAAWMAPEVFEGSRYTEKCDVFSWGVILWEILSRRKPFDDIGGSAYRIMWAVHIGQRPPLMDGCPKPIEDLMTRCWKKVPEERPSMDEVVQIMTTLSEFFNGQLDPVEYSLSSEMDEEDGADDTLDMPSTLNSQINGSVSNGTNQTPTPTDNQVMSDIQFTQPETSSSQSQVPQTECNTGYLTPRLNQAGTQFLGLQNNSKPNSQTGGKTDLTPQRPPRGIPVTQRTRLSPSVLNDYTSPIQIECNPNSWDLTTSDDSSWEIRNMAGLDKMVPKTHKTPQGSSTTSEDLENVYRLLDAELRPLTPDYTCQQSREIFEEHKQLAQEYLKVQTEIALLGQHKNEMLKNLSVDSLRQQQELRKLEDEKESLVKLYWNLKRQLEIMKGQRGGGSGGAPVAMGSTVSGEDGWVVVPCQDPSRLS</sequence>
<dbReference type="GO" id="GO:0046872">
    <property type="term" value="F:metal ion binding"/>
    <property type="evidence" value="ECO:0007669"/>
    <property type="project" value="UniProtKB-KW"/>
</dbReference>
<dbReference type="FunFam" id="1.10.510.10:FF:000143">
    <property type="entry name" value="Mitogen-activated protein kinase kinase kinase 7"/>
    <property type="match status" value="1"/>
</dbReference>
<dbReference type="GeneID" id="107224970"/>
<evidence type="ECO:0000259" key="29">
    <source>
        <dbReference type="PROSITE" id="PS50011"/>
    </source>
</evidence>
<evidence type="ECO:0000256" key="11">
    <source>
        <dbReference type="ARBA" id="ARBA00022553"/>
    </source>
</evidence>
<evidence type="ECO:0000256" key="1">
    <source>
        <dbReference type="ARBA" id="ARBA00001946"/>
    </source>
</evidence>
<accession>A0A6J0C2U7</accession>
<evidence type="ECO:0000256" key="10">
    <source>
        <dbReference type="ARBA" id="ARBA00022527"/>
    </source>
</evidence>
<evidence type="ECO:0000256" key="15">
    <source>
        <dbReference type="ARBA" id="ARBA00022741"/>
    </source>
</evidence>
<keyword evidence="22" id="KW-0472">Membrane</keyword>
<evidence type="ECO:0000313" key="31">
    <source>
        <dbReference type="RefSeq" id="XP_015520739.1"/>
    </source>
</evidence>
<evidence type="ECO:0000256" key="25">
    <source>
        <dbReference type="ARBA" id="ARBA00048329"/>
    </source>
</evidence>
<dbReference type="Pfam" id="PF07714">
    <property type="entry name" value="PK_Tyr_Ser-Thr"/>
    <property type="match status" value="1"/>
</dbReference>
<dbReference type="GO" id="GO:0005524">
    <property type="term" value="F:ATP binding"/>
    <property type="evidence" value="ECO:0007669"/>
    <property type="project" value="UniProtKB-UniRule"/>
</dbReference>
<evidence type="ECO:0000256" key="27">
    <source>
        <dbReference type="SAM" id="Coils"/>
    </source>
</evidence>
<keyword evidence="10" id="KW-0723">Serine/threonine-protein kinase</keyword>
<keyword evidence="8" id="KW-0963">Cytoplasm</keyword>
<evidence type="ECO:0000256" key="19">
    <source>
        <dbReference type="ARBA" id="ARBA00022843"/>
    </source>
</evidence>
<dbReference type="GO" id="GO:0071560">
    <property type="term" value="P:cellular response to transforming growth factor beta stimulus"/>
    <property type="evidence" value="ECO:0007669"/>
    <property type="project" value="UniProtKB-ARBA"/>
</dbReference>
<reference evidence="31" key="1">
    <citation type="submission" date="2025-08" db="UniProtKB">
        <authorList>
            <consortium name="RefSeq"/>
        </authorList>
    </citation>
    <scope>IDENTIFICATION</scope>
    <source>
        <tissue evidence="31">Thorax and Abdomen</tissue>
    </source>
</reference>
<keyword evidence="15 26" id="KW-0547">Nucleotide-binding</keyword>
<feature type="compositionally biased region" description="Polar residues" evidence="28">
    <location>
        <begin position="371"/>
        <end position="385"/>
    </location>
</feature>
<dbReference type="OrthoDB" id="10261027at2759"/>
<dbReference type="CTD" id="39659"/>
<feature type="compositionally biased region" description="Acidic residues" evidence="28">
    <location>
        <begin position="291"/>
        <end position="302"/>
    </location>
</feature>
<keyword evidence="11" id="KW-0597">Phosphoprotein</keyword>
<evidence type="ECO:0000256" key="2">
    <source>
        <dbReference type="ARBA" id="ARBA00004413"/>
    </source>
</evidence>
<dbReference type="GO" id="GO:0006950">
    <property type="term" value="P:response to stress"/>
    <property type="evidence" value="ECO:0007669"/>
    <property type="project" value="UniProtKB-ARBA"/>
</dbReference>
<comment type="catalytic activity">
    <reaction evidence="25">
        <text>L-seryl-[protein] + ATP = O-phospho-L-seryl-[protein] + ADP + H(+)</text>
        <dbReference type="Rhea" id="RHEA:17989"/>
        <dbReference type="Rhea" id="RHEA-COMP:9863"/>
        <dbReference type="Rhea" id="RHEA-COMP:11604"/>
        <dbReference type="ChEBI" id="CHEBI:15378"/>
        <dbReference type="ChEBI" id="CHEBI:29999"/>
        <dbReference type="ChEBI" id="CHEBI:30616"/>
        <dbReference type="ChEBI" id="CHEBI:83421"/>
        <dbReference type="ChEBI" id="CHEBI:456216"/>
        <dbReference type="EC" id="2.7.11.25"/>
    </reaction>
</comment>
<dbReference type="InterPro" id="IPR001245">
    <property type="entry name" value="Ser-Thr/Tyr_kinase_cat_dom"/>
</dbReference>
<dbReference type="InterPro" id="IPR000719">
    <property type="entry name" value="Prot_kinase_dom"/>
</dbReference>
<dbReference type="GO" id="GO:0005737">
    <property type="term" value="C:cytoplasm"/>
    <property type="evidence" value="ECO:0007669"/>
    <property type="project" value="UniProtKB-SubCell"/>
</dbReference>
<keyword evidence="17 26" id="KW-0067">ATP-binding</keyword>
<evidence type="ECO:0000256" key="3">
    <source>
        <dbReference type="ARBA" id="ARBA00004496"/>
    </source>
</evidence>
<evidence type="ECO:0000256" key="26">
    <source>
        <dbReference type="PROSITE-ProRule" id="PRU10141"/>
    </source>
</evidence>
<evidence type="ECO:0000256" key="4">
    <source>
        <dbReference type="ARBA" id="ARBA00006529"/>
    </source>
</evidence>
<dbReference type="FunCoup" id="A0A6J0C2U7">
    <property type="interactions" value="2062"/>
</dbReference>
<dbReference type="PROSITE" id="PS00107">
    <property type="entry name" value="PROTEIN_KINASE_ATP"/>
    <property type="match status" value="1"/>
</dbReference>
<dbReference type="GO" id="GO:0007254">
    <property type="term" value="P:JNK cascade"/>
    <property type="evidence" value="ECO:0007669"/>
    <property type="project" value="TreeGrafter"/>
</dbReference>
<evidence type="ECO:0000256" key="12">
    <source>
        <dbReference type="ARBA" id="ARBA00022679"/>
    </source>
</evidence>
<dbReference type="GO" id="GO:0004709">
    <property type="term" value="F:MAP kinase kinase kinase activity"/>
    <property type="evidence" value="ECO:0007669"/>
    <property type="project" value="UniProtKB-EC"/>
</dbReference>
<keyword evidence="19" id="KW-0832">Ubl conjugation</keyword>
<keyword evidence="9" id="KW-1017">Isopeptide bond</keyword>
<dbReference type="FunFam" id="3.30.200.20:FF:000152">
    <property type="entry name" value="Mitogen-activated protein kinase kinase kinase 7"/>
    <property type="match status" value="1"/>
</dbReference>
<evidence type="ECO:0000256" key="24">
    <source>
        <dbReference type="ARBA" id="ARBA00047559"/>
    </source>
</evidence>
<dbReference type="InterPro" id="IPR017441">
    <property type="entry name" value="Protein_kinase_ATP_BS"/>
</dbReference>
<dbReference type="Gene3D" id="1.10.510.10">
    <property type="entry name" value="Transferase(Phosphotransferase) domain 1"/>
    <property type="match status" value="1"/>
</dbReference>
<keyword evidence="23" id="KW-0804">Transcription</keyword>
<keyword evidence="27" id="KW-0175">Coiled coil</keyword>
<protein>
    <recommendedName>
        <fullName evidence="6">Mitogen-activated protein kinase kinase kinase 7</fullName>
        <ecNumber evidence="5">2.7.11.25</ecNumber>
    </recommendedName>
</protein>
<keyword evidence="14" id="KW-0479">Metal-binding</keyword>
<keyword evidence="13" id="KW-0053">Apoptosis</keyword>
<name>A0A6J0C2U7_NEOLC</name>
<dbReference type="GO" id="GO:0005886">
    <property type="term" value="C:plasma membrane"/>
    <property type="evidence" value="ECO:0007669"/>
    <property type="project" value="UniProtKB-SubCell"/>
</dbReference>
<evidence type="ECO:0000256" key="9">
    <source>
        <dbReference type="ARBA" id="ARBA00022499"/>
    </source>
</evidence>
<keyword evidence="21" id="KW-0346">Stress response</keyword>
<feature type="coiled-coil region" evidence="27">
    <location>
        <begin position="521"/>
        <end position="555"/>
    </location>
</feature>
<evidence type="ECO:0000256" key="21">
    <source>
        <dbReference type="ARBA" id="ARBA00023016"/>
    </source>
</evidence>
<evidence type="ECO:0000256" key="14">
    <source>
        <dbReference type="ARBA" id="ARBA00022723"/>
    </source>
</evidence>
<dbReference type="EC" id="2.7.11.25" evidence="5"/>
<dbReference type="AlphaFoldDB" id="A0A6J0C2U7"/>
<evidence type="ECO:0000256" key="23">
    <source>
        <dbReference type="ARBA" id="ARBA00023163"/>
    </source>
</evidence>
<comment type="catalytic activity">
    <reaction evidence="24">
        <text>L-threonyl-[protein] + ATP = O-phospho-L-threonyl-[protein] + ADP + H(+)</text>
        <dbReference type="Rhea" id="RHEA:46608"/>
        <dbReference type="Rhea" id="RHEA-COMP:11060"/>
        <dbReference type="Rhea" id="RHEA-COMP:11605"/>
        <dbReference type="ChEBI" id="CHEBI:15378"/>
        <dbReference type="ChEBI" id="CHEBI:30013"/>
        <dbReference type="ChEBI" id="CHEBI:30616"/>
        <dbReference type="ChEBI" id="CHEBI:61977"/>
        <dbReference type="ChEBI" id="CHEBI:456216"/>
        <dbReference type="EC" id="2.7.11.25"/>
    </reaction>
</comment>
<feature type="compositionally biased region" description="Polar residues" evidence="28">
    <location>
        <begin position="304"/>
        <end position="359"/>
    </location>
</feature>
<dbReference type="InterPro" id="IPR008271">
    <property type="entry name" value="Ser/Thr_kinase_AS"/>
</dbReference>
<feature type="domain" description="Protein kinase" evidence="29">
    <location>
        <begin position="22"/>
        <end position="277"/>
    </location>
</feature>
<evidence type="ECO:0000256" key="5">
    <source>
        <dbReference type="ARBA" id="ARBA00012406"/>
    </source>
</evidence>
<dbReference type="PROSITE" id="PS00108">
    <property type="entry name" value="PROTEIN_KINASE_ST"/>
    <property type="match status" value="1"/>
</dbReference>
<dbReference type="PRINTS" id="PR00109">
    <property type="entry name" value="TYRKINASE"/>
</dbReference>
<evidence type="ECO:0000256" key="18">
    <source>
        <dbReference type="ARBA" id="ARBA00022842"/>
    </source>
</evidence>
<dbReference type="SMART" id="SM00220">
    <property type="entry name" value="S_TKc"/>
    <property type="match status" value="1"/>
</dbReference>
<dbReference type="PROSITE" id="PS50011">
    <property type="entry name" value="PROTEIN_KINASE_DOM"/>
    <property type="match status" value="1"/>
</dbReference>
<organism evidence="31">
    <name type="scientific">Neodiprion lecontei</name>
    <name type="common">Redheaded pine sawfly</name>
    <dbReference type="NCBI Taxonomy" id="441921"/>
    <lineage>
        <taxon>Eukaryota</taxon>
        <taxon>Metazoa</taxon>
        <taxon>Ecdysozoa</taxon>
        <taxon>Arthropoda</taxon>
        <taxon>Hexapoda</taxon>
        <taxon>Insecta</taxon>
        <taxon>Pterygota</taxon>
        <taxon>Neoptera</taxon>
        <taxon>Endopterygota</taxon>
        <taxon>Hymenoptera</taxon>
        <taxon>Tenthredinoidea</taxon>
        <taxon>Diprionidae</taxon>
        <taxon>Diprioninae</taxon>
        <taxon>Neodiprion</taxon>
    </lineage>
</organism>
<evidence type="ECO:0000256" key="22">
    <source>
        <dbReference type="ARBA" id="ARBA00023136"/>
    </source>
</evidence>
<keyword evidence="16 31" id="KW-0418">Kinase</keyword>
<dbReference type="GO" id="GO:0019901">
    <property type="term" value="F:protein kinase binding"/>
    <property type="evidence" value="ECO:0007669"/>
    <property type="project" value="UniProtKB-ARBA"/>
</dbReference>
<evidence type="ECO:0000256" key="8">
    <source>
        <dbReference type="ARBA" id="ARBA00022490"/>
    </source>
</evidence>
<evidence type="ECO:0000256" key="28">
    <source>
        <dbReference type="SAM" id="MobiDB-lite"/>
    </source>
</evidence>
<feature type="region of interest" description="Disordered" evidence="28">
    <location>
        <begin position="371"/>
        <end position="401"/>
    </location>
</feature>
<evidence type="ECO:0000256" key="20">
    <source>
        <dbReference type="ARBA" id="ARBA00023015"/>
    </source>
</evidence>
<dbReference type="GO" id="GO:0043123">
    <property type="term" value="P:positive regulation of canonical NF-kappaB signal transduction"/>
    <property type="evidence" value="ECO:0007669"/>
    <property type="project" value="UniProtKB-ARBA"/>
</dbReference>
<dbReference type="CDD" id="cd14058">
    <property type="entry name" value="STKc_TAK1"/>
    <property type="match status" value="1"/>
</dbReference>